<protein>
    <submittedName>
        <fullName evidence="2">Uncharacterized protein</fullName>
    </submittedName>
</protein>
<name>A0A9N7YY33_PLEPL</name>
<keyword evidence="3" id="KW-1185">Reference proteome</keyword>
<proteinExistence type="predicted"/>
<reference evidence="2" key="1">
    <citation type="submission" date="2020-03" db="EMBL/GenBank/DDBJ databases">
        <authorList>
            <person name="Weist P."/>
        </authorList>
    </citation>
    <scope>NUCLEOTIDE SEQUENCE</scope>
</reference>
<evidence type="ECO:0000256" key="1">
    <source>
        <dbReference type="SAM" id="MobiDB-lite"/>
    </source>
</evidence>
<feature type="compositionally biased region" description="Polar residues" evidence="1">
    <location>
        <begin position="158"/>
        <end position="185"/>
    </location>
</feature>
<dbReference type="EMBL" id="CADEAL010002757">
    <property type="protein sequence ID" value="CAB1441978.1"/>
    <property type="molecule type" value="Genomic_DNA"/>
</dbReference>
<evidence type="ECO:0000313" key="2">
    <source>
        <dbReference type="EMBL" id="CAB1441978.1"/>
    </source>
</evidence>
<gene>
    <name evidence="2" type="ORF">PLEPLA_LOCUS29692</name>
</gene>
<dbReference type="Proteomes" id="UP001153269">
    <property type="component" value="Unassembled WGS sequence"/>
</dbReference>
<evidence type="ECO:0000313" key="3">
    <source>
        <dbReference type="Proteomes" id="UP001153269"/>
    </source>
</evidence>
<sequence length="222" mass="23619">MCVHVRGGLEDYKEEVNGKYTLSDKIRGRHSFAAPPLLLPAPSFSALAPLWQGPGKIKQVVWAWQESWLGPGWPGLQAAGGYQKLLDPALGQHSEWPGLHYHVNSGNCPGPPVTPVSCPYGVRLATRETPPLPMLLLHSSTPDIKGGQGGEGGRGPETPSQPQPFSWGGRTTQSSPGHSLGTPDNTAALEGTTASWLSVDLPIELAFKTHSEAVNLASEPEL</sequence>
<accession>A0A9N7YY33</accession>
<feature type="region of interest" description="Disordered" evidence="1">
    <location>
        <begin position="138"/>
        <end position="187"/>
    </location>
</feature>
<feature type="compositionally biased region" description="Gly residues" evidence="1">
    <location>
        <begin position="146"/>
        <end position="155"/>
    </location>
</feature>
<comment type="caution">
    <text evidence="2">The sequence shown here is derived from an EMBL/GenBank/DDBJ whole genome shotgun (WGS) entry which is preliminary data.</text>
</comment>
<organism evidence="2 3">
    <name type="scientific">Pleuronectes platessa</name>
    <name type="common">European plaice</name>
    <dbReference type="NCBI Taxonomy" id="8262"/>
    <lineage>
        <taxon>Eukaryota</taxon>
        <taxon>Metazoa</taxon>
        <taxon>Chordata</taxon>
        <taxon>Craniata</taxon>
        <taxon>Vertebrata</taxon>
        <taxon>Euteleostomi</taxon>
        <taxon>Actinopterygii</taxon>
        <taxon>Neopterygii</taxon>
        <taxon>Teleostei</taxon>
        <taxon>Neoteleostei</taxon>
        <taxon>Acanthomorphata</taxon>
        <taxon>Carangaria</taxon>
        <taxon>Pleuronectiformes</taxon>
        <taxon>Pleuronectoidei</taxon>
        <taxon>Pleuronectidae</taxon>
        <taxon>Pleuronectes</taxon>
    </lineage>
</organism>
<dbReference type="AlphaFoldDB" id="A0A9N7YY33"/>